<dbReference type="GeneID" id="93847740"/>
<dbReference type="RefSeq" id="WP_006270005.1">
    <property type="nucleotide sequence ID" value="NZ_AICQ01000024.1"/>
</dbReference>
<evidence type="ECO:0000256" key="2">
    <source>
        <dbReference type="SAM" id="Phobius"/>
    </source>
</evidence>
<proteinExistence type="predicted"/>
<comment type="caution">
    <text evidence="3">The sequence shown here is derived from an EMBL/GenBank/DDBJ whole genome shotgun (WGS) entry which is preliminary data.</text>
</comment>
<feature type="transmembrane region" description="Helical" evidence="2">
    <location>
        <begin position="6"/>
        <end position="24"/>
    </location>
</feature>
<keyword evidence="2" id="KW-1133">Transmembrane helix</keyword>
<gene>
    <name evidence="3" type="ORF">HMPREF1044_1057</name>
</gene>
<feature type="compositionally biased region" description="Low complexity" evidence="1">
    <location>
        <begin position="61"/>
        <end position="80"/>
    </location>
</feature>
<dbReference type="AlphaFoldDB" id="A0AAD2SVY8"/>
<name>A0AAD2SVY8_STRCV</name>
<organism evidence="3 4">
    <name type="scientific">Streptococcus constellatus subsp. constellatus SK53</name>
    <dbReference type="NCBI Taxonomy" id="1095730"/>
    <lineage>
        <taxon>Bacteria</taxon>
        <taxon>Bacillati</taxon>
        <taxon>Bacillota</taxon>
        <taxon>Bacilli</taxon>
        <taxon>Lactobacillales</taxon>
        <taxon>Streptococcaceae</taxon>
        <taxon>Streptococcus</taxon>
        <taxon>Streptococcus anginosus group</taxon>
    </lineage>
</organism>
<evidence type="ECO:0000256" key="1">
    <source>
        <dbReference type="SAM" id="MobiDB-lite"/>
    </source>
</evidence>
<feature type="transmembrane region" description="Helical" evidence="2">
    <location>
        <begin position="31"/>
        <end position="54"/>
    </location>
</feature>
<reference evidence="3 4" key="1">
    <citation type="submission" date="2012-01" db="EMBL/GenBank/DDBJ databases">
        <authorList>
            <person name="Harkins D.M."/>
            <person name="Madupu R."/>
            <person name="Durkin A.S."/>
            <person name="Torralba M."/>
            <person name="Methe B."/>
            <person name="Sutton G.G."/>
            <person name="Nelson K.E."/>
        </authorList>
    </citation>
    <scope>NUCLEOTIDE SEQUENCE [LARGE SCALE GENOMIC DNA]</scope>
    <source>
        <strain evidence="3 4">SK53</strain>
    </source>
</reference>
<keyword evidence="2" id="KW-0472">Membrane</keyword>
<keyword evidence="2" id="KW-0812">Transmembrane</keyword>
<dbReference type="EMBL" id="AICQ01000024">
    <property type="protein sequence ID" value="EID20554.1"/>
    <property type="molecule type" value="Genomic_DNA"/>
</dbReference>
<dbReference type="Proteomes" id="UP000005070">
    <property type="component" value="Unassembled WGS sequence"/>
</dbReference>
<feature type="region of interest" description="Disordered" evidence="1">
    <location>
        <begin position="61"/>
        <end position="104"/>
    </location>
</feature>
<protein>
    <recommendedName>
        <fullName evidence="5">TcdA-E operon negative regulator</fullName>
    </recommendedName>
</protein>
<accession>A0AAD2SVY8</accession>
<sequence>MLYLIIIFNIICFGVSLVFFVLSFSKRFNNFRWLSALGMLIASVLFFVLMANYINEVRTSSQTSETSSTTTESTTLSLDESSSDEAPTSKASYSSSSNTRAFDPNDYETPDFGVWNHDQLEKDKKVKIIGKILQNTKDEDMRYLRVAMDDDYDKVVMVGVHDYVYNAVIAENDNVTFYGMAKGLTSYKSTLGKEITLPFMYGHHYTVNSYGK</sequence>
<evidence type="ECO:0008006" key="5">
    <source>
        <dbReference type="Google" id="ProtNLM"/>
    </source>
</evidence>
<evidence type="ECO:0000313" key="3">
    <source>
        <dbReference type="EMBL" id="EID20554.1"/>
    </source>
</evidence>
<evidence type="ECO:0000313" key="4">
    <source>
        <dbReference type="Proteomes" id="UP000005070"/>
    </source>
</evidence>